<dbReference type="EMBL" id="JALLBG020000196">
    <property type="protein sequence ID" value="KAL3759843.1"/>
    <property type="molecule type" value="Genomic_DNA"/>
</dbReference>
<gene>
    <name evidence="2" type="ORF">ACHAWU_007587</name>
</gene>
<protein>
    <submittedName>
        <fullName evidence="2">Uncharacterized protein</fullName>
    </submittedName>
</protein>
<dbReference type="Proteomes" id="UP001530293">
    <property type="component" value="Unassembled WGS sequence"/>
</dbReference>
<feature type="region of interest" description="Disordered" evidence="1">
    <location>
        <begin position="130"/>
        <end position="153"/>
    </location>
</feature>
<name>A0ABD3M7D0_9STRA</name>
<reference evidence="2 3" key="1">
    <citation type="submission" date="2024-10" db="EMBL/GenBank/DDBJ databases">
        <title>Updated reference genomes for cyclostephanoid diatoms.</title>
        <authorList>
            <person name="Roberts W.R."/>
            <person name="Alverson A.J."/>
        </authorList>
    </citation>
    <scope>NUCLEOTIDE SEQUENCE [LARGE SCALE GENOMIC DNA]</scope>
    <source>
        <strain evidence="2 3">AJA232-27</strain>
    </source>
</reference>
<feature type="region of interest" description="Disordered" evidence="1">
    <location>
        <begin position="24"/>
        <end position="103"/>
    </location>
</feature>
<proteinExistence type="predicted"/>
<organism evidence="2 3">
    <name type="scientific">Discostella pseudostelligera</name>
    <dbReference type="NCBI Taxonomy" id="259834"/>
    <lineage>
        <taxon>Eukaryota</taxon>
        <taxon>Sar</taxon>
        <taxon>Stramenopiles</taxon>
        <taxon>Ochrophyta</taxon>
        <taxon>Bacillariophyta</taxon>
        <taxon>Coscinodiscophyceae</taxon>
        <taxon>Thalassiosirophycidae</taxon>
        <taxon>Stephanodiscales</taxon>
        <taxon>Stephanodiscaceae</taxon>
        <taxon>Discostella</taxon>
    </lineage>
</organism>
<comment type="caution">
    <text evidence="2">The sequence shown here is derived from an EMBL/GenBank/DDBJ whole genome shotgun (WGS) entry which is preliminary data.</text>
</comment>
<accession>A0ABD3M7D0</accession>
<feature type="compositionally biased region" description="Low complexity" evidence="1">
    <location>
        <begin position="24"/>
        <end position="54"/>
    </location>
</feature>
<evidence type="ECO:0000313" key="3">
    <source>
        <dbReference type="Proteomes" id="UP001530293"/>
    </source>
</evidence>
<feature type="compositionally biased region" description="Polar residues" evidence="1">
    <location>
        <begin position="172"/>
        <end position="197"/>
    </location>
</feature>
<feature type="compositionally biased region" description="Polar residues" evidence="1">
    <location>
        <begin position="55"/>
        <end position="68"/>
    </location>
</feature>
<feature type="region of interest" description="Disordered" evidence="1">
    <location>
        <begin position="168"/>
        <end position="219"/>
    </location>
</feature>
<evidence type="ECO:0000256" key="1">
    <source>
        <dbReference type="SAM" id="MobiDB-lite"/>
    </source>
</evidence>
<sequence length="372" mass="41283">MQHQSQQMQALEEQKLRYSLQLQQLQQKKLQTQDQGNGQHQYGQPQQQQQQQQQLYPTNDATAKSSQQADRRLSLGVGTQAPSSPTNTTSQGPSPRPNSQFPIVSTQPVISSHNNSTEFPFPYNSFYHPLSTSAKNKRQKSPLDRRDSASTASVQHNIATDMNAGAYARPSFPQNVESNVSLPLPSKQQETTPSSAGKSVGKKSPPQRRQSQTQPTSSLKYEEIASLVNECTTEQKIIWVARQVIGAGGSHGFQKSTSALQRIKRQRARSCKQKEGAGLSKDLVEENLKIETFDARVAKRMYAEMKQGLQYCNLMTNVVRTILEDIDPENPILLVKPPVIGFDAAARGADSEHPFPVVENGTYDSSVARHLK</sequence>
<keyword evidence="3" id="KW-1185">Reference proteome</keyword>
<feature type="compositionally biased region" description="Polar residues" evidence="1">
    <location>
        <begin position="80"/>
        <end position="103"/>
    </location>
</feature>
<evidence type="ECO:0000313" key="2">
    <source>
        <dbReference type="EMBL" id="KAL3759843.1"/>
    </source>
</evidence>
<dbReference type="AlphaFoldDB" id="A0ABD3M7D0"/>
<feature type="compositionally biased region" description="Low complexity" evidence="1">
    <location>
        <begin position="207"/>
        <end position="218"/>
    </location>
</feature>